<dbReference type="EMBL" id="MCFK01008706">
    <property type="protein sequence ID" value="RKF55784.1"/>
    <property type="molecule type" value="Genomic_DNA"/>
</dbReference>
<evidence type="ECO:0000313" key="1">
    <source>
        <dbReference type="EMBL" id="RKF55784.1"/>
    </source>
</evidence>
<accession>A0A420HEA4</accession>
<evidence type="ECO:0000313" key="2">
    <source>
        <dbReference type="Proteomes" id="UP000286134"/>
    </source>
</evidence>
<organism evidence="1 2">
    <name type="scientific">Erysiphe neolycopersici</name>
    <dbReference type="NCBI Taxonomy" id="212602"/>
    <lineage>
        <taxon>Eukaryota</taxon>
        <taxon>Fungi</taxon>
        <taxon>Dikarya</taxon>
        <taxon>Ascomycota</taxon>
        <taxon>Pezizomycotina</taxon>
        <taxon>Leotiomycetes</taxon>
        <taxon>Erysiphales</taxon>
        <taxon>Erysiphaceae</taxon>
        <taxon>Erysiphe</taxon>
    </lineage>
</organism>
<proteinExistence type="predicted"/>
<comment type="caution">
    <text evidence="1">The sequence shown here is derived from an EMBL/GenBank/DDBJ whole genome shotgun (WGS) entry which is preliminary data.</text>
</comment>
<sequence length="48" mass="5196">MNSREQAIRGAISVLEGGVFNSQRKAALAPGLLFASFAKPNIWSTQYV</sequence>
<gene>
    <name evidence="1" type="ORF">OnM2_087052</name>
</gene>
<name>A0A420HEA4_9PEZI</name>
<keyword evidence="2" id="KW-1185">Reference proteome</keyword>
<dbReference type="AlphaFoldDB" id="A0A420HEA4"/>
<dbReference type="Proteomes" id="UP000286134">
    <property type="component" value="Unassembled WGS sequence"/>
</dbReference>
<reference evidence="1 2" key="1">
    <citation type="journal article" date="2018" name="BMC Genomics">
        <title>Comparative genome analyses reveal sequence features reflecting distinct modes of host-adaptation between dicot and monocot powdery mildew.</title>
        <authorList>
            <person name="Wu Y."/>
            <person name="Ma X."/>
            <person name="Pan Z."/>
            <person name="Kale S.D."/>
            <person name="Song Y."/>
            <person name="King H."/>
            <person name="Zhang Q."/>
            <person name="Presley C."/>
            <person name="Deng X."/>
            <person name="Wei C.I."/>
            <person name="Xiao S."/>
        </authorList>
    </citation>
    <scope>NUCLEOTIDE SEQUENCE [LARGE SCALE GENOMIC DNA]</scope>
    <source>
        <strain evidence="1">UMSG2</strain>
    </source>
</reference>
<protein>
    <submittedName>
        <fullName evidence="1">Uncharacterized protein</fullName>
    </submittedName>
</protein>